<feature type="compositionally biased region" description="Low complexity" evidence="1">
    <location>
        <begin position="122"/>
        <end position="141"/>
    </location>
</feature>
<feature type="compositionally biased region" description="Low complexity" evidence="1">
    <location>
        <begin position="213"/>
        <end position="223"/>
    </location>
</feature>
<accession>A0A0D2ME26</accession>
<organism evidence="2 3">
    <name type="scientific">Monoraphidium neglectum</name>
    <dbReference type="NCBI Taxonomy" id="145388"/>
    <lineage>
        <taxon>Eukaryota</taxon>
        <taxon>Viridiplantae</taxon>
        <taxon>Chlorophyta</taxon>
        <taxon>core chlorophytes</taxon>
        <taxon>Chlorophyceae</taxon>
        <taxon>CS clade</taxon>
        <taxon>Sphaeropleales</taxon>
        <taxon>Selenastraceae</taxon>
        <taxon>Monoraphidium</taxon>
    </lineage>
</organism>
<protein>
    <submittedName>
        <fullName evidence="2">Uncharacterized protein</fullName>
    </submittedName>
</protein>
<dbReference type="Proteomes" id="UP000054498">
    <property type="component" value="Unassembled WGS sequence"/>
</dbReference>
<evidence type="ECO:0000256" key="1">
    <source>
        <dbReference type="SAM" id="MobiDB-lite"/>
    </source>
</evidence>
<name>A0A0D2ME26_9CHLO</name>
<dbReference type="KEGG" id="mng:MNEG_14517"/>
<feature type="compositionally biased region" description="Basic and acidic residues" evidence="1">
    <location>
        <begin position="142"/>
        <end position="153"/>
    </location>
</feature>
<evidence type="ECO:0000313" key="3">
    <source>
        <dbReference type="Proteomes" id="UP000054498"/>
    </source>
</evidence>
<reference evidence="2 3" key="1">
    <citation type="journal article" date="2013" name="BMC Genomics">
        <title>Reconstruction of the lipid metabolism for the microalga Monoraphidium neglectum from its genome sequence reveals characteristics suitable for biofuel production.</title>
        <authorList>
            <person name="Bogen C."/>
            <person name="Al-Dilaimi A."/>
            <person name="Albersmeier A."/>
            <person name="Wichmann J."/>
            <person name="Grundmann M."/>
            <person name="Rupp O."/>
            <person name="Lauersen K.J."/>
            <person name="Blifernez-Klassen O."/>
            <person name="Kalinowski J."/>
            <person name="Goesmann A."/>
            <person name="Mussgnug J.H."/>
            <person name="Kruse O."/>
        </authorList>
    </citation>
    <scope>NUCLEOTIDE SEQUENCE [LARGE SCALE GENOMIC DNA]</scope>
    <source>
        <strain evidence="2 3">SAG 48.87</strain>
    </source>
</reference>
<sequence>MMLQYMCGDKVHTVHNAGAFHGAFLALPGPKKAVVGAIGAMARSAACDSQALAQHAAHDAAMQGAALRGRDGDVIAAGGGGASGAPDGGDELDCVRGAGRRADTPAPAAVSPFKAVAGTPYSSPSRGASGSLSDSPSSVSDRGGDRGGDRDRGCGAAHAVGEGDEGAPGVAPHHRGKQQKGAAAACALADAPSWAAGGADAITAGWGSFGGASSSSDADLAASPERRRHGGGGGAVATAGAAEGGGGRFARGLRSLLRVGGP</sequence>
<dbReference type="RefSeq" id="XP_013892465.1">
    <property type="nucleotide sequence ID" value="XM_014037011.1"/>
</dbReference>
<gene>
    <name evidence="2" type="ORF">MNEG_14517</name>
</gene>
<dbReference type="EMBL" id="KK104766">
    <property type="protein sequence ID" value="KIY93445.1"/>
    <property type="molecule type" value="Genomic_DNA"/>
</dbReference>
<keyword evidence="3" id="KW-1185">Reference proteome</keyword>
<feature type="region of interest" description="Disordered" evidence="1">
    <location>
        <begin position="78"/>
        <end position="178"/>
    </location>
</feature>
<evidence type="ECO:0000313" key="2">
    <source>
        <dbReference type="EMBL" id="KIY93445.1"/>
    </source>
</evidence>
<dbReference type="GeneID" id="25732087"/>
<dbReference type="AlphaFoldDB" id="A0A0D2ME26"/>
<feature type="region of interest" description="Disordered" evidence="1">
    <location>
        <begin position="213"/>
        <end position="248"/>
    </location>
</feature>
<feature type="compositionally biased region" description="Gly residues" evidence="1">
    <location>
        <begin position="78"/>
        <end position="87"/>
    </location>
</feature>
<proteinExistence type="predicted"/>